<comment type="caution">
    <text evidence="1">The sequence shown here is derived from an EMBL/GenBank/DDBJ whole genome shotgun (WGS) entry which is preliminary data.</text>
</comment>
<evidence type="ECO:0000313" key="1">
    <source>
        <dbReference type="EMBL" id="KAK1143579.1"/>
    </source>
</evidence>
<dbReference type="EMBL" id="JAOPJF010000038">
    <property type="protein sequence ID" value="KAK1143579.1"/>
    <property type="molecule type" value="Genomic_DNA"/>
</dbReference>
<accession>A0ACC3B1A2</accession>
<name>A0ACC3B1A2_9EURO</name>
<organism evidence="1 2">
    <name type="scientific">Aspergillus melleus</name>
    <dbReference type="NCBI Taxonomy" id="138277"/>
    <lineage>
        <taxon>Eukaryota</taxon>
        <taxon>Fungi</taxon>
        <taxon>Dikarya</taxon>
        <taxon>Ascomycota</taxon>
        <taxon>Pezizomycotina</taxon>
        <taxon>Eurotiomycetes</taxon>
        <taxon>Eurotiomycetidae</taxon>
        <taxon>Eurotiales</taxon>
        <taxon>Aspergillaceae</taxon>
        <taxon>Aspergillus</taxon>
        <taxon>Aspergillus subgen. Circumdati</taxon>
    </lineage>
</organism>
<keyword evidence="2" id="KW-1185">Reference proteome</keyword>
<evidence type="ECO:0000313" key="2">
    <source>
        <dbReference type="Proteomes" id="UP001177260"/>
    </source>
</evidence>
<gene>
    <name evidence="1" type="ORF">N8T08_006189</name>
</gene>
<dbReference type="Proteomes" id="UP001177260">
    <property type="component" value="Unassembled WGS sequence"/>
</dbReference>
<sequence>MAIKMNPVVLIVVILALMVNLIHASPVPTAEPHGIRSVLDGFNKIGTGVTELDKAVKVYNNKTDIASIRTLTYNVEWLIMRTFDDVSKNKDFNDKDSKTLTAAHLKFKQGLETMLGDLIKIKDLIKKTNKSDFMFNNFESLHSRCFPLSDALENKATDPESKSIGAITEQLDRSFENALKQIN</sequence>
<protein>
    <submittedName>
        <fullName evidence="1">Uncharacterized protein</fullName>
    </submittedName>
</protein>
<proteinExistence type="predicted"/>
<reference evidence="1 2" key="1">
    <citation type="journal article" date="2023" name="ACS Omega">
        <title>Identification of the Neoaspergillic Acid Biosynthesis Gene Cluster by Establishing an In Vitro CRISPR-Ribonucleoprotein Genetic System in Aspergillus melleus.</title>
        <authorList>
            <person name="Yuan B."/>
            <person name="Grau M.F."/>
            <person name="Murata R.M."/>
            <person name="Torok T."/>
            <person name="Venkateswaran K."/>
            <person name="Stajich J.E."/>
            <person name="Wang C.C.C."/>
        </authorList>
    </citation>
    <scope>NUCLEOTIDE SEQUENCE [LARGE SCALE GENOMIC DNA]</scope>
    <source>
        <strain evidence="1 2">IMV 1140</strain>
    </source>
</reference>